<dbReference type="EnsemblPlants" id="AVESA.00010b.r2.3CG0467270.1">
    <property type="protein sequence ID" value="AVESA.00010b.r2.3CG0467270.1.CDS"/>
    <property type="gene ID" value="AVESA.00010b.r2.3CG0467270"/>
</dbReference>
<proteinExistence type="predicted"/>
<dbReference type="Proteomes" id="UP001732700">
    <property type="component" value="Chromosome 3C"/>
</dbReference>
<reference evidence="1" key="2">
    <citation type="submission" date="2025-09" db="UniProtKB">
        <authorList>
            <consortium name="EnsemblPlants"/>
        </authorList>
    </citation>
    <scope>IDENTIFICATION</scope>
</reference>
<evidence type="ECO:0000313" key="1">
    <source>
        <dbReference type="EnsemblPlants" id="AVESA.00010b.r2.3CG0467270.1.CDS"/>
    </source>
</evidence>
<accession>A0ACD5VKY2</accession>
<reference evidence="1" key="1">
    <citation type="submission" date="2021-05" db="EMBL/GenBank/DDBJ databases">
        <authorList>
            <person name="Scholz U."/>
            <person name="Mascher M."/>
            <person name="Fiebig A."/>
        </authorList>
    </citation>
    <scope>NUCLEOTIDE SEQUENCE [LARGE SCALE GENOMIC DNA]</scope>
</reference>
<evidence type="ECO:0000313" key="2">
    <source>
        <dbReference type="Proteomes" id="UP001732700"/>
    </source>
</evidence>
<organism evidence="1 2">
    <name type="scientific">Avena sativa</name>
    <name type="common">Oat</name>
    <dbReference type="NCBI Taxonomy" id="4498"/>
    <lineage>
        <taxon>Eukaryota</taxon>
        <taxon>Viridiplantae</taxon>
        <taxon>Streptophyta</taxon>
        <taxon>Embryophyta</taxon>
        <taxon>Tracheophyta</taxon>
        <taxon>Spermatophyta</taxon>
        <taxon>Magnoliopsida</taxon>
        <taxon>Liliopsida</taxon>
        <taxon>Poales</taxon>
        <taxon>Poaceae</taxon>
        <taxon>BOP clade</taxon>
        <taxon>Pooideae</taxon>
        <taxon>Poodae</taxon>
        <taxon>Poeae</taxon>
        <taxon>Poeae Chloroplast Group 1 (Aveneae type)</taxon>
        <taxon>Aveninae</taxon>
        <taxon>Avena</taxon>
    </lineage>
</organism>
<keyword evidence="2" id="KW-1185">Reference proteome</keyword>
<protein>
    <submittedName>
        <fullName evidence="1">Uncharacterized protein</fullName>
    </submittedName>
</protein>
<sequence length="191" mass="21575">MWLRKRIEHTQSKSTLSLHWRTACVLRWREEKEEMGGIVMRHHQISAKPLRKAAFPGSFALQRDIILLPARGSPPRASSLTIRAEANGALPPRTVVKKHSKEELIDFFGGIQAAIARDSPRASRRTRKPSPADAFEDAGNQSYEKLYPDGQLNLEDMKVPELKELAKARRMRGYSKLKKGELIDLLKGGLV</sequence>
<name>A0ACD5VKY2_AVESA</name>